<evidence type="ECO:0000313" key="7">
    <source>
        <dbReference type="EMBL" id="KFM58405.1"/>
    </source>
</evidence>
<dbReference type="AlphaFoldDB" id="A0A087SZW6"/>
<feature type="transmembrane region" description="Helical" evidence="6">
    <location>
        <begin position="175"/>
        <end position="198"/>
    </location>
</feature>
<feature type="non-terminal residue" evidence="7">
    <location>
        <position position="314"/>
    </location>
</feature>
<organism evidence="7 8">
    <name type="scientific">Stegodyphus mimosarum</name>
    <name type="common">African social velvet spider</name>
    <dbReference type="NCBI Taxonomy" id="407821"/>
    <lineage>
        <taxon>Eukaryota</taxon>
        <taxon>Metazoa</taxon>
        <taxon>Ecdysozoa</taxon>
        <taxon>Arthropoda</taxon>
        <taxon>Chelicerata</taxon>
        <taxon>Arachnida</taxon>
        <taxon>Araneae</taxon>
        <taxon>Araneomorphae</taxon>
        <taxon>Entelegynae</taxon>
        <taxon>Eresoidea</taxon>
        <taxon>Eresidae</taxon>
        <taxon>Stegodyphus</taxon>
    </lineage>
</organism>
<protein>
    <submittedName>
        <fullName evidence="7">Monocarboxylate transporter 12-B</fullName>
    </submittedName>
</protein>
<evidence type="ECO:0000256" key="4">
    <source>
        <dbReference type="ARBA" id="ARBA00022989"/>
    </source>
</evidence>
<dbReference type="GO" id="GO:0016020">
    <property type="term" value="C:membrane"/>
    <property type="evidence" value="ECO:0007669"/>
    <property type="project" value="UniProtKB-SubCell"/>
</dbReference>
<dbReference type="InterPro" id="IPR036259">
    <property type="entry name" value="MFS_trans_sf"/>
</dbReference>
<dbReference type="PANTHER" id="PTHR43385">
    <property type="entry name" value="RIBOFLAVIN TRANSPORTER RIBJ"/>
    <property type="match status" value="1"/>
</dbReference>
<comment type="subcellular location">
    <subcellularLocation>
        <location evidence="1">Membrane</location>
        <topology evidence="1">Multi-pass membrane protein</topology>
    </subcellularLocation>
</comment>
<dbReference type="OrthoDB" id="6434658at2759"/>
<evidence type="ECO:0000256" key="2">
    <source>
        <dbReference type="ARBA" id="ARBA00022448"/>
    </source>
</evidence>
<dbReference type="InterPro" id="IPR011701">
    <property type="entry name" value="MFS"/>
</dbReference>
<feature type="transmembrane region" description="Helical" evidence="6">
    <location>
        <begin position="213"/>
        <end position="233"/>
    </location>
</feature>
<evidence type="ECO:0000256" key="5">
    <source>
        <dbReference type="ARBA" id="ARBA00023136"/>
    </source>
</evidence>
<proteinExistence type="predicted"/>
<dbReference type="Gene3D" id="1.20.1250.20">
    <property type="entry name" value="MFS general substrate transporter like domains"/>
    <property type="match status" value="1"/>
</dbReference>
<sequence>MDTIVSTEKENTVTSMEKENTIISTEKEDGDDYIKKCEIKLVRSTSLSNCPVEEVEVCSAYRYNFQKEMPSGLLAQMGNFVKRRSEDGVVCKLYKITESPHMEDRRFSQNGYVLPESSSSVYSISGEVLEKERESVELAKLQPSATLSQEPVLAPKRISIAESFISITKLYTNPVYILISLCMSTYVIIFIPILTVIVDYSKDKGIPESNGKYLINAMAIGDLIGRLCFGWVTDKKYMTIPAFMTLTLFLEGIFIALFPFAFELYTFMALLALYGITAGAILVLFPVLVLKYVEQEMQSVGIGCVGFLSGIITF</sequence>
<evidence type="ECO:0000256" key="6">
    <source>
        <dbReference type="SAM" id="Phobius"/>
    </source>
</evidence>
<name>A0A087SZW6_STEMI</name>
<evidence type="ECO:0000256" key="1">
    <source>
        <dbReference type="ARBA" id="ARBA00004141"/>
    </source>
</evidence>
<feature type="transmembrane region" description="Helical" evidence="6">
    <location>
        <begin position="240"/>
        <end position="261"/>
    </location>
</feature>
<dbReference type="InterPro" id="IPR052983">
    <property type="entry name" value="MFS_Riboflavin_Transporter"/>
</dbReference>
<dbReference type="Pfam" id="PF07690">
    <property type="entry name" value="MFS_1"/>
    <property type="match status" value="1"/>
</dbReference>
<gene>
    <name evidence="7" type="ORF">X975_01529</name>
</gene>
<dbReference type="SUPFAM" id="SSF103473">
    <property type="entry name" value="MFS general substrate transporter"/>
    <property type="match status" value="1"/>
</dbReference>
<keyword evidence="5 6" id="KW-0472">Membrane</keyword>
<keyword evidence="8" id="KW-1185">Reference proteome</keyword>
<feature type="transmembrane region" description="Helical" evidence="6">
    <location>
        <begin position="267"/>
        <end position="290"/>
    </location>
</feature>
<keyword evidence="3 6" id="KW-0812">Transmembrane</keyword>
<evidence type="ECO:0000256" key="3">
    <source>
        <dbReference type="ARBA" id="ARBA00022692"/>
    </source>
</evidence>
<accession>A0A087SZW6</accession>
<dbReference type="PANTHER" id="PTHR43385:SF1">
    <property type="entry name" value="RIBOFLAVIN TRANSPORTER RIBJ"/>
    <property type="match status" value="1"/>
</dbReference>
<dbReference type="GO" id="GO:0022857">
    <property type="term" value="F:transmembrane transporter activity"/>
    <property type="evidence" value="ECO:0007669"/>
    <property type="project" value="InterPro"/>
</dbReference>
<reference evidence="7 8" key="1">
    <citation type="submission" date="2013-11" db="EMBL/GenBank/DDBJ databases">
        <title>Genome sequencing of Stegodyphus mimosarum.</title>
        <authorList>
            <person name="Bechsgaard J."/>
        </authorList>
    </citation>
    <scope>NUCLEOTIDE SEQUENCE [LARGE SCALE GENOMIC DNA]</scope>
</reference>
<keyword evidence="4 6" id="KW-1133">Transmembrane helix</keyword>
<evidence type="ECO:0000313" key="8">
    <source>
        <dbReference type="Proteomes" id="UP000054359"/>
    </source>
</evidence>
<dbReference type="Proteomes" id="UP000054359">
    <property type="component" value="Unassembled WGS sequence"/>
</dbReference>
<dbReference type="EMBL" id="KK112721">
    <property type="protein sequence ID" value="KFM58405.1"/>
    <property type="molecule type" value="Genomic_DNA"/>
</dbReference>
<keyword evidence="2" id="KW-0813">Transport</keyword>